<keyword evidence="2" id="KW-1185">Reference proteome</keyword>
<comment type="caution">
    <text evidence="1">The sequence shown here is derived from an EMBL/GenBank/DDBJ whole genome shotgun (WGS) entry which is preliminary data.</text>
</comment>
<organism evidence="1 2">
    <name type="scientific">Ancylostoma ceylanicum</name>
    <dbReference type="NCBI Taxonomy" id="53326"/>
    <lineage>
        <taxon>Eukaryota</taxon>
        <taxon>Metazoa</taxon>
        <taxon>Ecdysozoa</taxon>
        <taxon>Nematoda</taxon>
        <taxon>Chromadorea</taxon>
        <taxon>Rhabditida</taxon>
        <taxon>Rhabditina</taxon>
        <taxon>Rhabditomorpha</taxon>
        <taxon>Strongyloidea</taxon>
        <taxon>Ancylostomatidae</taxon>
        <taxon>Ancylostomatinae</taxon>
        <taxon>Ancylostoma</taxon>
    </lineage>
</organism>
<accession>A0A016SII0</accession>
<dbReference type="Proteomes" id="UP000024635">
    <property type="component" value="Unassembled WGS sequence"/>
</dbReference>
<dbReference type="EMBL" id="JARK01001558">
    <property type="protein sequence ID" value="EYB90197.1"/>
    <property type="molecule type" value="Genomic_DNA"/>
</dbReference>
<reference evidence="2" key="1">
    <citation type="journal article" date="2015" name="Nat. Genet.">
        <title>The genome and transcriptome of the zoonotic hookworm Ancylostoma ceylanicum identify infection-specific gene families.</title>
        <authorList>
            <person name="Schwarz E.M."/>
            <person name="Hu Y."/>
            <person name="Antoshechkin I."/>
            <person name="Miller M.M."/>
            <person name="Sternberg P.W."/>
            <person name="Aroian R.V."/>
        </authorList>
    </citation>
    <scope>NUCLEOTIDE SEQUENCE</scope>
    <source>
        <strain evidence="2">HY135</strain>
    </source>
</reference>
<gene>
    <name evidence="1" type="primary">Acey_s0222.g2606</name>
    <name evidence="1" type="ORF">Y032_0222g2606</name>
</gene>
<name>A0A016SII0_9BILA</name>
<proteinExistence type="predicted"/>
<dbReference type="OrthoDB" id="5813920at2759"/>
<dbReference type="AlphaFoldDB" id="A0A016SII0"/>
<protein>
    <submittedName>
        <fullName evidence="1">Uncharacterized protein</fullName>
    </submittedName>
</protein>
<evidence type="ECO:0000313" key="2">
    <source>
        <dbReference type="Proteomes" id="UP000024635"/>
    </source>
</evidence>
<evidence type="ECO:0000313" key="1">
    <source>
        <dbReference type="EMBL" id="EYB90197.1"/>
    </source>
</evidence>
<sequence length="95" mass="10777">MVQCGVVWYGVMRGGVVWCDAITPTCIDIFSNKYLSSPLQRCSFRIDVGEIAFAKYPLEFLKRKGAEDLCITFQDGRGSVQKCSGYFLLVNDRYM</sequence>